<keyword evidence="3" id="KW-1185">Reference proteome</keyword>
<feature type="chain" id="PRO_5039909732" evidence="1">
    <location>
        <begin position="22"/>
        <end position="95"/>
    </location>
</feature>
<accession>A0A9J6BA34</accession>
<reference evidence="2" key="1">
    <citation type="submission" date="2021-03" db="EMBL/GenBank/DDBJ databases">
        <title>Chromosome level genome of the anhydrobiotic midge Polypedilum vanderplanki.</title>
        <authorList>
            <person name="Yoshida Y."/>
            <person name="Kikawada T."/>
            <person name="Gusev O."/>
        </authorList>
    </citation>
    <scope>NUCLEOTIDE SEQUENCE</scope>
    <source>
        <strain evidence="2">NIAS01</strain>
        <tissue evidence="2">Whole body or cell culture</tissue>
    </source>
</reference>
<evidence type="ECO:0000313" key="2">
    <source>
        <dbReference type="EMBL" id="KAG5666549.1"/>
    </source>
</evidence>
<sequence>MKIKEIFVLVLITICVTQVKSKGRGFDEIEDFAEKEIISDEDYILKREIQTTNSLREKRQSDDILEPILDEARKRKSFQESEFLINRNKKTKRRH</sequence>
<evidence type="ECO:0000256" key="1">
    <source>
        <dbReference type="SAM" id="SignalP"/>
    </source>
</evidence>
<protein>
    <submittedName>
        <fullName evidence="2">Uncharacterized protein</fullName>
    </submittedName>
</protein>
<dbReference type="AlphaFoldDB" id="A0A9J6BA34"/>
<feature type="signal peptide" evidence="1">
    <location>
        <begin position="1"/>
        <end position="21"/>
    </location>
</feature>
<comment type="caution">
    <text evidence="2">The sequence shown here is derived from an EMBL/GenBank/DDBJ whole genome shotgun (WGS) entry which is preliminary data.</text>
</comment>
<gene>
    <name evidence="2" type="ORF">PVAND_014567</name>
</gene>
<dbReference type="EMBL" id="JADBJN010000004">
    <property type="protein sequence ID" value="KAG5666549.1"/>
    <property type="molecule type" value="Genomic_DNA"/>
</dbReference>
<name>A0A9J6BA34_POLVA</name>
<dbReference type="Proteomes" id="UP001107558">
    <property type="component" value="Chromosome 4"/>
</dbReference>
<proteinExistence type="predicted"/>
<organism evidence="2 3">
    <name type="scientific">Polypedilum vanderplanki</name>
    <name type="common">Sleeping chironomid midge</name>
    <dbReference type="NCBI Taxonomy" id="319348"/>
    <lineage>
        <taxon>Eukaryota</taxon>
        <taxon>Metazoa</taxon>
        <taxon>Ecdysozoa</taxon>
        <taxon>Arthropoda</taxon>
        <taxon>Hexapoda</taxon>
        <taxon>Insecta</taxon>
        <taxon>Pterygota</taxon>
        <taxon>Neoptera</taxon>
        <taxon>Endopterygota</taxon>
        <taxon>Diptera</taxon>
        <taxon>Nematocera</taxon>
        <taxon>Chironomoidea</taxon>
        <taxon>Chironomidae</taxon>
        <taxon>Chironominae</taxon>
        <taxon>Polypedilum</taxon>
        <taxon>Polypedilum</taxon>
    </lineage>
</organism>
<evidence type="ECO:0000313" key="3">
    <source>
        <dbReference type="Proteomes" id="UP001107558"/>
    </source>
</evidence>
<keyword evidence="1" id="KW-0732">Signal</keyword>